<feature type="transmembrane region" description="Helical" evidence="10">
    <location>
        <begin position="507"/>
        <end position="527"/>
    </location>
</feature>
<evidence type="ECO:0000259" key="12">
    <source>
        <dbReference type="PROSITE" id="PS50259"/>
    </source>
</evidence>
<dbReference type="InterPro" id="IPR002455">
    <property type="entry name" value="GPCR3_GABA-B"/>
</dbReference>
<dbReference type="Gene3D" id="3.40.50.2300">
    <property type="match status" value="2"/>
</dbReference>
<dbReference type="CDD" id="cd15047">
    <property type="entry name" value="7tmC_GABA-B-like"/>
    <property type="match status" value="1"/>
</dbReference>
<feature type="region of interest" description="Disordered" evidence="9">
    <location>
        <begin position="879"/>
        <end position="920"/>
    </location>
</feature>
<dbReference type="Pfam" id="PF01094">
    <property type="entry name" value="ANF_receptor"/>
    <property type="match status" value="1"/>
</dbReference>
<keyword evidence="8" id="KW-0807">Transducer</keyword>
<proteinExistence type="predicted"/>
<evidence type="ECO:0000256" key="7">
    <source>
        <dbReference type="ARBA" id="ARBA00023180"/>
    </source>
</evidence>
<keyword evidence="2 10" id="KW-0812">Transmembrane</keyword>
<dbReference type="PRINTS" id="PR00248">
    <property type="entry name" value="GPCRMGR"/>
</dbReference>
<feature type="chain" id="PRO_5034007410" evidence="11">
    <location>
        <begin position="19"/>
        <end position="1016"/>
    </location>
</feature>
<feature type="compositionally biased region" description="Polar residues" evidence="9">
    <location>
        <begin position="982"/>
        <end position="1002"/>
    </location>
</feature>
<gene>
    <name evidence="13" type="ORF">FB192DRAFT_1400892</name>
</gene>
<comment type="caution">
    <text evidence="13">The sequence shown here is derived from an EMBL/GenBank/DDBJ whole genome shotgun (WGS) entry which is preliminary data.</text>
</comment>
<feature type="transmembrane region" description="Helical" evidence="10">
    <location>
        <begin position="708"/>
        <end position="731"/>
    </location>
</feature>
<dbReference type="InterPro" id="IPR001828">
    <property type="entry name" value="ANF_lig-bd_rcpt"/>
</dbReference>
<accession>A0A8H4B8I7</accession>
<dbReference type="InterPro" id="IPR000337">
    <property type="entry name" value="GPCR_3"/>
</dbReference>
<keyword evidence="3 10" id="KW-1133">Transmembrane helix</keyword>
<keyword evidence="4" id="KW-0297">G-protein coupled receptor</keyword>
<evidence type="ECO:0000313" key="13">
    <source>
        <dbReference type="EMBL" id="KAF1797640.1"/>
    </source>
</evidence>
<evidence type="ECO:0000256" key="4">
    <source>
        <dbReference type="ARBA" id="ARBA00023040"/>
    </source>
</evidence>
<name>A0A8H4B8I7_MUCCL</name>
<dbReference type="PROSITE" id="PS50259">
    <property type="entry name" value="G_PROTEIN_RECEP_F3_4"/>
    <property type="match status" value="1"/>
</dbReference>
<dbReference type="EMBL" id="JAAECE010000009">
    <property type="protein sequence ID" value="KAF1797640.1"/>
    <property type="molecule type" value="Genomic_DNA"/>
</dbReference>
<reference evidence="13 14" key="1">
    <citation type="submission" date="2019-09" db="EMBL/GenBank/DDBJ databases">
        <authorList>
            <consortium name="DOE Joint Genome Institute"/>
            <person name="Mondo S.J."/>
            <person name="Navarro-Mendoza M.I."/>
            <person name="Perez-Arques C."/>
            <person name="Panchal S."/>
            <person name="Nicolas F.E."/>
            <person name="Ganguly P."/>
            <person name="Pangilinan J."/>
            <person name="Grigoriev I."/>
            <person name="Heitman J."/>
            <person name="Sanya K."/>
            <person name="Garre V."/>
        </authorList>
    </citation>
    <scope>NUCLEOTIDE SEQUENCE [LARGE SCALE GENOMIC DNA]</scope>
    <source>
        <strain evidence="13 14">MU402</strain>
    </source>
</reference>
<dbReference type="SUPFAM" id="SSF53822">
    <property type="entry name" value="Periplasmic binding protein-like I"/>
    <property type="match status" value="1"/>
</dbReference>
<organism evidence="13 14">
    <name type="scientific">Mucor circinelloides f. lusitanicus</name>
    <name type="common">Mucor racemosus var. lusitanicus</name>
    <dbReference type="NCBI Taxonomy" id="29924"/>
    <lineage>
        <taxon>Eukaryota</taxon>
        <taxon>Fungi</taxon>
        <taxon>Fungi incertae sedis</taxon>
        <taxon>Mucoromycota</taxon>
        <taxon>Mucoromycotina</taxon>
        <taxon>Mucoromycetes</taxon>
        <taxon>Mucorales</taxon>
        <taxon>Mucorineae</taxon>
        <taxon>Mucoraceae</taxon>
        <taxon>Mucor</taxon>
    </lineage>
</organism>
<keyword evidence="6" id="KW-0675">Receptor</keyword>
<dbReference type="PANTHER" id="PTHR10519">
    <property type="entry name" value="GABA-B RECEPTOR"/>
    <property type="match status" value="1"/>
</dbReference>
<feature type="compositionally biased region" description="Polar residues" evidence="9">
    <location>
        <begin position="908"/>
        <end position="920"/>
    </location>
</feature>
<protein>
    <submittedName>
        <fullName evidence="13">Periplasmic binding protein-like I</fullName>
    </submittedName>
</protein>
<dbReference type="Proteomes" id="UP000469890">
    <property type="component" value="Unassembled WGS sequence"/>
</dbReference>
<dbReference type="GO" id="GO:0007214">
    <property type="term" value="P:gamma-aminobutyric acid signaling pathway"/>
    <property type="evidence" value="ECO:0007669"/>
    <property type="project" value="TreeGrafter"/>
</dbReference>
<comment type="subcellular location">
    <subcellularLocation>
        <location evidence="1">Membrane</location>
        <topology evidence="1">Multi-pass membrane protein</topology>
    </subcellularLocation>
</comment>
<keyword evidence="7" id="KW-0325">Glycoprotein</keyword>
<dbReference type="GO" id="GO:0038039">
    <property type="term" value="C:G protein-coupled receptor heterodimeric complex"/>
    <property type="evidence" value="ECO:0007669"/>
    <property type="project" value="TreeGrafter"/>
</dbReference>
<evidence type="ECO:0000313" key="14">
    <source>
        <dbReference type="Proteomes" id="UP000469890"/>
    </source>
</evidence>
<keyword evidence="11" id="KW-0732">Signal</keyword>
<dbReference type="Pfam" id="PF00003">
    <property type="entry name" value="7tm_3"/>
    <property type="match status" value="1"/>
</dbReference>
<dbReference type="PRINTS" id="PR01176">
    <property type="entry name" value="GABABRECEPTR"/>
</dbReference>
<evidence type="ECO:0000256" key="3">
    <source>
        <dbReference type="ARBA" id="ARBA00022989"/>
    </source>
</evidence>
<feature type="transmembrane region" description="Helical" evidence="10">
    <location>
        <begin position="579"/>
        <end position="601"/>
    </location>
</feature>
<dbReference type="InterPro" id="IPR017978">
    <property type="entry name" value="GPCR_3_C"/>
</dbReference>
<evidence type="ECO:0000256" key="9">
    <source>
        <dbReference type="SAM" id="MobiDB-lite"/>
    </source>
</evidence>
<feature type="transmembrane region" description="Helical" evidence="10">
    <location>
        <begin position="635"/>
        <end position="656"/>
    </location>
</feature>
<evidence type="ECO:0000256" key="1">
    <source>
        <dbReference type="ARBA" id="ARBA00004141"/>
    </source>
</evidence>
<dbReference type="PANTHER" id="PTHR10519:SF20">
    <property type="entry name" value="G-PROTEIN COUPLED RECEPTOR 156-RELATED"/>
    <property type="match status" value="1"/>
</dbReference>
<sequence>MYLLFALFITLLIDAAFSAIPTPNQQSRNTTTTLQTPVYNIGIIFPNATDVRKDDPSLGDMIVTSELAIQLANDAIKKSNILPDVQLNFTRYYSDESNPGKTAWTAVNMVENGVDAVIGDMISSMTEASASISGIWQIPQCSCASASYSLTDKSVYPYFFRTVGSVVLYGESLVDWVDSMGWSMFALIYTNDAVGQQVLHSMMNQADKHKITAMTQIPLYSLTDEEIEDSLSTLESSGSRVVVLADSNTNDQIAILDKAMKMGLLTKGWVWILTNDVSPVLQEVVTSREELAMYDGLMFISGLWDLSGEPSYDSLNQIWQTQRVPEDFNHPNEWNKTGLSYNAPQAYACTELLARGLDHALNTYPGGRSAGLSDLSKGTFNSSRMTPEFYNLNYTGPAGYMGFSDTGDLQSGYFQILYMLNGSSVTYATVKLNEFEFIPDTEIIYLGHTTQKPMDMIPRYALNPTVHQVTGIVMVVICGLGLLCSQIMMVLIFWFRHLKPIMVSSPIFCYLQLMGISLTYISVLLYLEKPNVAKCIARQIILVIGFALVIGSIIAKNYRIYRIFQNVFTVRTSRLKSYYLCRLVALFLLIGLIPLIVWYAAFPMQVSDVMISSSTYCWLCTYPTATKGNWGHINIAELIVLIWCALLIIVAAFLAFKTRNVNRKWSETTQIAYVSYNAGLAACVASPSFFIPVESFVTSIFLKISSVLFAATFTLIVLFLPKFLLIVRHIIKSNKKFSLYRMNTESHAELTKQSHSESLDENLNLNLVAKNMLDFTVKAHEGMLPVKKLARFEFFSIWELKHIVLVPMKRFFILSNKSGMDATMHHYIDWEKLPTKNKNHHTFSVRTVTGLTFMFQVSDREALDRWLKWFEGVDTSPNRGRHAPVPVTAQYPQDSSESRSDSGEKSSINQGLSMPKMQSATFGGVNDSSSMIPNSASFFNYTADFYTPMSYSDTHHQLQSVDNSNSAIYNNNHSSSVYSSNIPQNNHTTTSNRSDLPMASNSFGVVNHSSSWQRYP</sequence>
<feature type="transmembrane region" description="Helical" evidence="10">
    <location>
        <begin position="539"/>
        <end position="558"/>
    </location>
</feature>
<dbReference type="InterPro" id="IPR028082">
    <property type="entry name" value="Peripla_BP_I"/>
</dbReference>
<feature type="domain" description="G-protein coupled receptors family 3 profile" evidence="12">
    <location>
        <begin position="470"/>
        <end position="729"/>
    </location>
</feature>
<feature type="region of interest" description="Disordered" evidence="9">
    <location>
        <begin position="977"/>
        <end position="1002"/>
    </location>
</feature>
<feature type="signal peptide" evidence="11">
    <location>
        <begin position="1"/>
        <end position="18"/>
    </location>
</feature>
<feature type="transmembrane region" description="Helical" evidence="10">
    <location>
        <begin position="472"/>
        <end position="495"/>
    </location>
</feature>
<dbReference type="AlphaFoldDB" id="A0A8H4B8I7"/>
<evidence type="ECO:0000256" key="5">
    <source>
        <dbReference type="ARBA" id="ARBA00023136"/>
    </source>
</evidence>
<evidence type="ECO:0000256" key="10">
    <source>
        <dbReference type="SAM" id="Phobius"/>
    </source>
</evidence>
<keyword evidence="5 10" id="KW-0472">Membrane</keyword>
<feature type="transmembrane region" description="Helical" evidence="10">
    <location>
        <begin position="677"/>
        <end position="702"/>
    </location>
</feature>
<evidence type="ECO:0000256" key="2">
    <source>
        <dbReference type="ARBA" id="ARBA00022692"/>
    </source>
</evidence>
<dbReference type="GO" id="GO:0004965">
    <property type="term" value="F:G protein-coupled GABA receptor activity"/>
    <property type="evidence" value="ECO:0007669"/>
    <property type="project" value="InterPro"/>
</dbReference>
<evidence type="ECO:0000256" key="11">
    <source>
        <dbReference type="SAM" id="SignalP"/>
    </source>
</evidence>
<evidence type="ECO:0000256" key="6">
    <source>
        <dbReference type="ARBA" id="ARBA00023170"/>
    </source>
</evidence>
<evidence type="ECO:0000256" key="8">
    <source>
        <dbReference type="ARBA" id="ARBA00023224"/>
    </source>
</evidence>